<dbReference type="Proteomes" id="UP000240010">
    <property type="component" value="Unassembled WGS sequence"/>
</dbReference>
<comment type="similarity">
    <text evidence="1">Belongs to the N-acylglucosamine 2-epimerase family.</text>
</comment>
<sequence length="754" mass="84174">MTFSLSTHASANRLIHSSSPYLLQHAHNPVDWYPWGEEAFAKARKENKPILVSIGYSTCYWCHVMEREIFENPEIAKLMNESIVSIKIDREQRPDVDDLYMTATQLMTHGGGWPNNVFVTPDLKPFYAGTYFPPAAFSSLIQQIHYLWMQDQVALKAQAERLASAIIRIKQQENNAQSSSLPGSQLVEALISHFSDYYDNRLGGFYQAPKFPNEDALLFLLEAYRLTNNNTCLEMAGGTLNKMAEGGMHDHVGGGFHRYATDAQWRIPHFEKMLYNQALLGRAYTELYALSSKPDDRAVAEGIFDFTLRQMTHKDGGFYSALDAETDAVEGAYYAWTDAELHDALDADSYAWLMKHYGLAEIPGIPGHKHEDGRVLYLIQPLSVSATEKGLSYEDALKKQQAVMTALLESRDKRKLPHLDNKIITSWNGLMIDAFARAGQHMEKPEYTDAARRAADFILANLRKQDGALYRTWRDGKAEIGAYFEDYAFMIQGLVSIYRAAKEDSYLQAAKELAAKAKQLFWDQKHGGYYFTDGSEPLLVRMKNAVDSAIPSGNAVMAQALLDLYEITDDAEWKQQAEALLISFGQAITENPRAYTHMVHALLRLNHVAPAAKAAQQPDDAVTLREAMVTKTYVKVGASEPKLEGNSLTVTAVLDIAQGWHVNANPASFDFLISTSVDVREDSGKAEVEPAYPDARAMTTSLGDIKVYEGKVSIPVKVTLPGNAENLRLLVRAQACKDATCLAPSDWIVPVKLK</sequence>
<dbReference type="PIRSF" id="PIRSF006402">
    <property type="entry name" value="UCP006402_thioredoxin"/>
    <property type="match status" value="1"/>
</dbReference>
<dbReference type="Pfam" id="PF11412">
    <property type="entry name" value="DsbD_N"/>
    <property type="match status" value="1"/>
</dbReference>
<feature type="domain" description="Spermatogenesis-associated protein 20-like TRX" evidence="3">
    <location>
        <begin position="12"/>
        <end position="166"/>
    </location>
</feature>
<evidence type="ECO:0000256" key="1">
    <source>
        <dbReference type="ARBA" id="ARBA00008558"/>
    </source>
</evidence>
<dbReference type="CDD" id="cd02955">
    <property type="entry name" value="SSP411"/>
    <property type="match status" value="1"/>
</dbReference>
<gene>
    <name evidence="5" type="ORF">B0F87_104404</name>
</gene>
<comment type="caution">
    <text evidence="5">The sequence shown here is derived from an EMBL/GenBank/DDBJ whole genome shotgun (WGS) entry which is preliminary data.</text>
</comment>
<dbReference type="InterPro" id="IPR036929">
    <property type="entry name" value="DsbDN_sf"/>
</dbReference>
<evidence type="ECO:0000259" key="4">
    <source>
        <dbReference type="Pfam" id="PF11412"/>
    </source>
</evidence>
<keyword evidence="2" id="KW-0413">Isomerase</keyword>
<dbReference type="Gene3D" id="2.60.40.1250">
    <property type="entry name" value="Thiol:disulfide interchange protein DsbD, N-terminal domain"/>
    <property type="match status" value="1"/>
</dbReference>
<dbReference type="InterPro" id="IPR036249">
    <property type="entry name" value="Thioredoxin-like_sf"/>
</dbReference>
<dbReference type="PANTHER" id="PTHR42899">
    <property type="entry name" value="SPERMATOGENESIS-ASSOCIATED PROTEIN 20"/>
    <property type="match status" value="1"/>
</dbReference>
<proteinExistence type="inferred from homology"/>
<dbReference type="GO" id="GO:0016853">
    <property type="term" value="F:isomerase activity"/>
    <property type="evidence" value="ECO:0007669"/>
    <property type="project" value="UniProtKB-KW"/>
</dbReference>
<evidence type="ECO:0000256" key="2">
    <source>
        <dbReference type="ARBA" id="ARBA00023235"/>
    </source>
</evidence>
<dbReference type="EMBL" id="PTIZ01000004">
    <property type="protein sequence ID" value="PPK76311.1"/>
    <property type="molecule type" value="Genomic_DNA"/>
</dbReference>
<dbReference type="InterPro" id="IPR028250">
    <property type="entry name" value="DsbDN"/>
</dbReference>
<dbReference type="Pfam" id="PF07221">
    <property type="entry name" value="GlcNAc_2-epim"/>
    <property type="match status" value="1"/>
</dbReference>
<evidence type="ECO:0008006" key="7">
    <source>
        <dbReference type="Google" id="ProtNLM"/>
    </source>
</evidence>
<dbReference type="SUPFAM" id="SSF48208">
    <property type="entry name" value="Six-hairpin glycosidases"/>
    <property type="match status" value="1"/>
</dbReference>
<dbReference type="RefSeq" id="WP_104428774.1">
    <property type="nucleotide sequence ID" value="NZ_PTIZ01000004.1"/>
</dbReference>
<dbReference type="GO" id="GO:0005975">
    <property type="term" value="P:carbohydrate metabolic process"/>
    <property type="evidence" value="ECO:0007669"/>
    <property type="project" value="InterPro"/>
</dbReference>
<dbReference type="InterPro" id="IPR012341">
    <property type="entry name" value="6hp_glycosidase-like_sf"/>
</dbReference>
<accession>A0A2S6HG09</accession>
<dbReference type="AlphaFoldDB" id="A0A2S6HG09"/>
<protein>
    <recommendedName>
        <fullName evidence="7">DUF255 domain-containing protein</fullName>
    </recommendedName>
</protein>
<name>A0A2S6HG09_9GAMM</name>
<dbReference type="InterPro" id="IPR008928">
    <property type="entry name" value="6-hairpin_glycosidase_sf"/>
</dbReference>
<evidence type="ECO:0000313" key="5">
    <source>
        <dbReference type="EMBL" id="PPK76311.1"/>
    </source>
</evidence>
<reference evidence="5 6" key="1">
    <citation type="submission" date="2018-02" db="EMBL/GenBank/DDBJ databases">
        <title>Subsurface microbial communities from deep shales in Ohio and West Virginia, USA.</title>
        <authorList>
            <person name="Wrighton K."/>
        </authorList>
    </citation>
    <scope>NUCLEOTIDE SEQUENCE [LARGE SCALE GENOMIC DNA]</scope>
    <source>
        <strain evidence="5 6">OWC-DMM</strain>
    </source>
</reference>
<dbReference type="SUPFAM" id="SSF52833">
    <property type="entry name" value="Thioredoxin-like"/>
    <property type="match status" value="1"/>
</dbReference>
<dbReference type="Gene3D" id="1.50.10.10">
    <property type="match status" value="2"/>
</dbReference>
<dbReference type="Gene3D" id="3.40.30.10">
    <property type="entry name" value="Glutaredoxin"/>
    <property type="match status" value="1"/>
</dbReference>
<feature type="domain" description="Thiol:disulfide interchange protein DsbD N-terminal" evidence="4">
    <location>
        <begin position="641"/>
        <end position="750"/>
    </location>
</feature>
<dbReference type="PANTHER" id="PTHR42899:SF1">
    <property type="entry name" value="SPERMATOGENESIS-ASSOCIATED PROTEIN 20"/>
    <property type="match status" value="1"/>
</dbReference>
<dbReference type="InterPro" id="IPR010819">
    <property type="entry name" value="AGE/CE"/>
</dbReference>
<dbReference type="InterPro" id="IPR024705">
    <property type="entry name" value="Ssp411"/>
</dbReference>
<organism evidence="5 6">
    <name type="scientific">Methylobacter tundripaludum</name>
    <dbReference type="NCBI Taxonomy" id="173365"/>
    <lineage>
        <taxon>Bacteria</taxon>
        <taxon>Pseudomonadati</taxon>
        <taxon>Pseudomonadota</taxon>
        <taxon>Gammaproteobacteria</taxon>
        <taxon>Methylococcales</taxon>
        <taxon>Methylococcaceae</taxon>
        <taxon>Methylobacter</taxon>
    </lineage>
</organism>
<evidence type="ECO:0000259" key="3">
    <source>
        <dbReference type="Pfam" id="PF03190"/>
    </source>
</evidence>
<dbReference type="InterPro" id="IPR004879">
    <property type="entry name" value="Ssp411-like_TRX"/>
</dbReference>
<evidence type="ECO:0000313" key="6">
    <source>
        <dbReference type="Proteomes" id="UP000240010"/>
    </source>
</evidence>
<dbReference type="Pfam" id="PF03190">
    <property type="entry name" value="Thioredox_DsbH"/>
    <property type="match status" value="1"/>
</dbReference>